<dbReference type="RefSeq" id="WP_091329721.1">
    <property type="nucleotide sequence ID" value="NZ_FOSW01000020.1"/>
</dbReference>
<dbReference type="Proteomes" id="UP000199152">
    <property type="component" value="Unassembled WGS sequence"/>
</dbReference>
<evidence type="ECO:0000313" key="2">
    <source>
        <dbReference type="EMBL" id="SFL86841.1"/>
    </source>
</evidence>
<evidence type="ECO:0000256" key="1">
    <source>
        <dbReference type="SAM" id="MobiDB-lite"/>
    </source>
</evidence>
<dbReference type="STRING" id="504800.SAMN04488085_12057"/>
<feature type="compositionally biased region" description="Polar residues" evidence="1">
    <location>
        <begin position="40"/>
        <end position="55"/>
    </location>
</feature>
<feature type="region of interest" description="Disordered" evidence="1">
    <location>
        <begin position="30"/>
        <end position="67"/>
    </location>
</feature>
<sequence length="137" mass="13491">MRARTSRGGLLLTVVAGCLLVLAGLVPTGSGSSPAGPAPVTSSASAPTRVTTGYTASGPRITGSRATLVPSGPVQFVERIGSLDDRTSAGPGDRLAAGPAVEDPWADAPPAPRPDRTAARPASTPYAALGARAPPAV</sequence>
<dbReference type="InParanoid" id="A0A1I4L7E7"/>
<accession>A0A1I4L7E7</accession>
<proteinExistence type="predicted"/>
<gene>
    <name evidence="2" type="ORF">SAMN04488085_12057</name>
</gene>
<dbReference type="EMBL" id="FOSW01000020">
    <property type="protein sequence ID" value="SFL86841.1"/>
    <property type="molecule type" value="Genomic_DNA"/>
</dbReference>
<reference evidence="2 3" key="1">
    <citation type="submission" date="2016-10" db="EMBL/GenBank/DDBJ databases">
        <authorList>
            <person name="de Groot N.N."/>
        </authorList>
    </citation>
    <scope>NUCLEOTIDE SEQUENCE [LARGE SCALE GENOMIC DNA]</scope>
    <source>
        <strain evidence="2 3">DSM 45317</strain>
    </source>
</reference>
<name>A0A1I4L7E7_9ACTN</name>
<dbReference type="PROSITE" id="PS51257">
    <property type="entry name" value="PROKAR_LIPOPROTEIN"/>
    <property type="match status" value="1"/>
</dbReference>
<keyword evidence="3" id="KW-1185">Reference proteome</keyword>
<feature type="region of interest" description="Disordered" evidence="1">
    <location>
        <begin position="81"/>
        <end position="137"/>
    </location>
</feature>
<organism evidence="2 3">
    <name type="scientific">Geodermatophilus ruber</name>
    <dbReference type="NCBI Taxonomy" id="504800"/>
    <lineage>
        <taxon>Bacteria</taxon>
        <taxon>Bacillati</taxon>
        <taxon>Actinomycetota</taxon>
        <taxon>Actinomycetes</taxon>
        <taxon>Geodermatophilales</taxon>
        <taxon>Geodermatophilaceae</taxon>
        <taxon>Geodermatophilus</taxon>
    </lineage>
</organism>
<protein>
    <submittedName>
        <fullName evidence="2">Uncharacterized protein</fullName>
    </submittedName>
</protein>
<evidence type="ECO:0000313" key="3">
    <source>
        <dbReference type="Proteomes" id="UP000199152"/>
    </source>
</evidence>
<dbReference type="AlphaFoldDB" id="A0A1I4L7E7"/>